<dbReference type="eggNOG" id="COG0640">
    <property type="taxonomic scope" value="Bacteria"/>
</dbReference>
<dbReference type="HOGENOM" id="CLU_097806_4_1_5"/>
<proteinExistence type="predicted"/>
<dbReference type="Proteomes" id="UP000001596">
    <property type="component" value="Chromosome 1"/>
</dbReference>
<dbReference type="InterPro" id="IPR001845">
    <property type="entry name" value="HTH_ArsR_DNA-bd_dom"/>
</dbReference>
<dbReference type="InterPro" id="IPR036388">
    <property type="entry name" value="WH-like_DNA-bd_sf"/>
</dbReference>
<evidence type="ECO:0000313" key="3">
    <source>
        <dbReference type="Proteomes" id="UP000001596"/>
    </source>
</evidence>
<dbReference type="SUPFAM" id="SSF46785">
    <property type="entry name" value="Winged helix' DNA-binding domain"/>
    <property type="match status" value="1"/>
</dbReference>
<sequence length="116" mass="13066">MSIMKTYHPKREEIRLDSVLTALGSPVRLAAIKVIAEVGEHPCCGILPQISKSTMTHHFRILRESGVVWQQHIGREYRLSLRRDDLNARFPGLLDAILSPLQNEPCPTMAREKGPA</sequence>
<dbReference type="RefSeq" id="WP_015914818.1">
    <property type="nucleotide sequence ID" value="NC_011989.1"/>
</dbReference>
<evidence type="ECO:0000259" key="1">
    <source>
        <dbReference type="SMART" id="SM00418"/>
    </source>
</evidence>
<organism evidence="2 3">
    <name type="scientific">Allorhizobium ampelinum (strain ATCC BAA-846 / DSM 112012 / S4)</name>
    <name type="common">Agrobacterium vitis (strain S4)</name>
    <dbReference type="NCBI Taxonomy" id="311402"/>
    <lineage>
        <taxon>Bacteria</taxon>
        <taxon>Pseudomonadati</taxon>
        <taxon>Pseudomonadota</taxon>
        <taxon>Alphaproteobacteria</taxon>
        <taxon>Hyphomicrobiales</taxon>
        <taxon>Rhizobiaceae</taxon>
        <taxon>Rhizobium/Agrobacterium group</taxon>
        <taxon>Allorhizobium</taxon>
        <taxon>Allorhizobium ampelinum</taxon>
    </lineage>
</organism>
<dbReference type="CDD" id="cd00090">
    <property type="entry name" value="HTH_ARSR"/>
    <property type="match status" value="1"/>
</dbReference>
<evidence type="ECO:0000313" key="2">
    <source>
        <dbReference type="EMBL" id="ACM35390.1"/>
    </source>
</evidence>
<dbReference type="Gene3D" id="1.10.10.10">
    <property type="entry name" value="Winged helix-like DNA-binding domain superfamily/Winged helix DNA-binding domain"/>
    <property type="match status" value="1"/>
</dbReference>
<dbReference type="SMART" id="SM00418">
    <property type="entry name" value="HTH_ARSR"/>
    <property type="match status" value="1"/>
</dbReference>
<keyword evidence="3" id="KW-1185">Reference proteome</keyword>
<accession>B9JQX7</accession>
<reference evidence="2 3" key="1">
    <citation type="journal article" date="2009" name="J. Bacteriol.">
        <title>Genome sequences of three Agrobacterium biovars help elucidate the evolution of multichromosome genomes in bacteria.</title>
        <authorList>
            <person name="Slater S.C."/>
            <person name="Goldman B.S."/>
            <person name="Goodner B."/>
            <person name="Setubal J.C."/>
            <person name="Farrand S.K."/>
            <person name="Nester E.W."/>
            <person name="Burr T.J."/>
            <person name="Banta L."/>
            <person name="Dickerman A.W."/>
            <person name="Paulsen I."/>
            <person name="Otten L."/>
            <person name="Suen G."/>
            <person name="Welch R."/>
            <person name="Almeida N.F."/>
            <person name="Arnold F."/>
            <person name="Burton O.T."/>
            <person name="Du Z."/>
            <person name="Ewing A."/>
            <person name="Godsy E."/>
            <person name="Heisel S."/>
            <person name="Houmiel K.L."/>
            <person name="Jhaveri J."/>
            <person name="Lu J."/>
            <person name="Miller N.M."/>
            <person name="Norton S."/>
            <person name="Chen Q."/>
            <person name="Phoolcharoen W."/>
            <person name="Ohlin V."/>
            <person name="Ondrusek D."/>
            <person name="Pride N."/>
            <person name="Stricklin S.L."/>
            <person name="Sun J."/>
            <person name="Wheeler C."/>
            <person name="Wilson L."/>
            <person name="Zhu H."/>
            <person name="Wood D.W."/>
        </authorList>
    </citation>
    <scope>NUCLEOTIDE SEQUENCE [LARGE SCALE GENOMIC DNA]</scope>
    <source>
        <strain evidence="3">S4 / ATCC BAA-846</strain>
    </source>
</reference>
<dbReference type="InterPro" id="IPR036390">
    <property type="entry name" value="WH_DNA-bd_sf"/>
</dbReference>
<dbReference type="InterPro" id="IPR011991">
    <property type="entry name" value="ArsR-like_HTH"/>
</dbReference>
<dbReference type="GO" id="GO:0003700">
    <property type="term" value="F:DNA-binding transcription factor activity"/>
    <property type="evidence" value="ECO:0007669"/>
    <property type="project" value="InterPro"/>
</dbReference>
<protein>
    <submittedName>
        <fullName evidence="2">Transcriptional regulator ArsR family</fullName>
    </submittedName>
</protein>
<name>B9JQX7_ALLAM</name>
<feature type="domain" description="HTH arsR-type" evidence="1">
    <location>
        <begin position="18"/>
        <end position="95"/>
    </location>
</feature>
<gene>
    <name evidence="2" type="ordered locus">Avi_0547</name>
</gene>
<dbReference type="KEGG" id="avi:Avi_0547"/>
<dbReference type="AlphaFoldDB" id="B9JQX7"/>
<dbReference type="EMBL" id="CP000633">
    <property type="protein sequence ID" value="ACM35390.1"/>
    <property type="molecule type" value="Genomic_DNA"/>
</dbReference>